<sequence>MRLEKDSEACTKSEEPRKRAGFEFAAEPTEVILFFPTIYYMAGISVIIVILSIILWISTKLLWQFFPWALCSTLTMGLIIFLPEYFSNIINFAFHLCYWIAFSIYILVTVIDVANRVSAEKKKAGVTKNGNNSVTLAG</sequence>
<name>A0A2G5UPY5_9PELO</name>
<keyword evidence="1" id="KW-0472">Membrane</keyword>
<dbReference type="OrthoDB" id="5896842at2759"/>
<proteinExistence type="predicted"/>
<dbReference type="AlphaFoldDB" id="A0A2G5UPY5"/>
<evidence type="ECO:0000256" key="1">
    <source>
        <dbReference type="SAM" id="Phobius"/>
    </source>
</evidence>
<gene>
    <name evidence="2" type="primary">Cnig_chr_III.g8977</name>
    <name evidence="2" type="ORF">B9Z55_008977</name>
</gene>
<protein>
    <submittedName>
        <fullName evidence="2">Uncharacterized protein</fullName>
    </submittedName>
</protein>
<reference evidence="3" key="1">
    <citation type="submission" date="2017-10" db="EMBL/GenBank/DDBJ databases">
        <title>Rapid genome shrinkage in a self-fertile nematode reveals novel sperm competition proteins.</title>
        <authorList>
            <person name="Yin D."/>
            <person name="Schwarz E.M."/>
            <person name="Thomas C.G."/>
            <person name="Felde R.L."/>
            <person name="Korf I.F."/>
            <person name="Cutter A.D."/>
            <person name="Schartner C.M."/>
            <person name="Ralston E.J."/>
            <person name="Meyer B.J."/>
            <person name="Haag E.S."/>
        </authorList>
    </citation>
    <scope>NUCLEOTIDE SEQUENCE [LARGE SCALE GENOMIC DNA]</scope>
    <source>
        <strain evidence="3">JU1422</strain>
    </source>
</reference>
<comment type="caution">
    <text evidence="2">The sequence shown here is derived from an EMBL/GenBank/DDBJ whole genome shotgun (WGS) entry which is preliminary data.</text>
</comment>
<dbReference type="EMBL" id="PDUG01000003">
    <property type="protein sequence ID" value="PIC41625.1"/>
    <property type="molecule type" value="Genomic_DNA"/>
</dbReference>
<evidence type="ECO:0000313" key="3">
    <source>
        <dbReference type="Proteomes" id="UP000230233"/>
    </source>
</evidence>
<feature type="transmembrane region" description="Helical" evidence="1">
    <location>
        <begin position="38"/>
        <end position="58"/>
    </location>
</feature>
<feature type="transmembrane region" description="Helical" evidence="1">
    <location>
        <begin position="65"/>
        <end position="86"/>
    </location>
</feature>
<keyword evidence="1" id="KW-1133">Transmembrane helix</keyword>
<evidence type="ECO:0000313" key="2">
    <source>
        <dbReference type="EMBL" id="PIC41625.1"/>
    </source>
</evidence>
<dbReference type="Proteomes" id="UP000230233">
    <property type="component" value="Chromosome III"/>
</dbReference>
<organism evidence="2 3">
    <name type="scientific">Caenorhabditis nigoni</name>
    <dbReference type="NCBI Taxonomy" id="1611254"/>
    <lineage>
        <taxon>Eukaryota</taxon>
        <taxon>Metazoa</taxon>
        <taxon>Ecdysozoa</taxon>
        <taxon>Nematoda</taxon>
        <taxon>Chromadorea</taxon>
        <taxon>Rhabditida</taxon>
        <taxon>Rhabditina</taxon>
        <taxon>Rhabditomorpha</taxon>
        <taxon>Rhabditoidea</taxon>
        <taxon>Rhabditidae</taxon>
        <taxon>Peloderinae</taxon>
        <taxon>Caenorhabditis</taxon>
    </lineage>
</organism>
<keyword evidence="1" id="KW-0812">Transmembrane</keyword>
<keyword evidence="3" id="KW-1185">Reference proteome</keyword>
<accession>A0A2G5UPY5</accession>
<feature type="transmembrane region" description="Helical" evidence="1">
    <location>
        <begin position="92"/>
        <end position="114"/>
    </location>
</feature>